<feature type="transmembrane region" description="Helical" evidence="5">
    <location>
        <begin position="36"/>
        <end position="55"/>
    </location>
</feature>
<name>B1H0R3_ENDTX</name>
<evidence type="ECO:0000256" key="5">
    <source>
        <dbReference type="SAM" id="Phobius"/>
    </source>
</evidence>
<evidence type="ECO:0000256" key="1">
    <source>
        <dbReference type="ARBA" id="ARBA00004141"/>
    </source>
</evidence>
<evidence type="ECO:0000313" key="7">
    <source>
        <dbReference type="Proteomes" id="UP000001691"/>
    </source>
</evidence>
<dbReference type="Proteomes" id="UP000001691">
    <property type="component" value="Chromosome"/>
</dbReference>
<keyword evidence="3 5" id="KW-1133">Transmembrane helix</keyword>
<dbReference type="OrthoDB" id="9814012at2"/>
<keyword evidence="2 5" id="KW-0812">Transmembrane</keyword>
<evidence type="ECO:0000256" key="3">
    <source>
        <dbReference type="ARBA" id="ARBA00022989"/>
    </source>
</evidence>
<gene>
    <name evidence="6" type="ordered locus">TGRD_602</name>
</gene>
<dbReference type="Gene3D" id="1.20.1280.290">
    <property type="match status" value="1"/>
</dbReference>
<accession>A0A1C9ZSQ8</accession>
<dbReference type="GO" id="GO:0016020">
    <property type="term" value="C:membrane"/>
    <property type="evidence" value="ECO:0007669"/>
    <property type="project" value="UniProtKB-SubCell"/>
</dbReference>
<accession>B1H0R3</accession>
<dbReference type="RefSeq" id="WP_015423619.1">
    <property type="nucleotide sequence ID" value="NC_020419.1"/>
</dbReference>
<comment type="subcellular location">
    <subcellularLocation>
        <location evidence="1">Membrane</location>
        <topology evidence="1">Multi-pass membrane protein</topology>
    </subcellularLocation>
</comment>
<dbReference type="AlphaFoldDB" id="B1H0R3"/>
<feature type="transmembrane region" description="Helical" evidence="5">
    <location>
        <begin position="61"/>
        <end position="81"/>
    </location>
</feature>
<evidence type="ECO:0000313" key="6">
    <source>
        <dbReference type="EMBL" id="BAG14095.1"/>
    </source>
</evidence>
<evidence type="ECO:0000256" key="4">
    <source>
        <dbReference type="ARBA" id="ARBA00023136"/>
    </source>
</evidence>
<dbReference type="KEGG" id="rsd:TGRD_602"/>
<dbReference type="HOGENOM" id="CLU_135915_1_1_0"/>
<protein>
    <submittedName>
        <fullName evidence="6">Conserved hypothetical membrane protein</fullName>
    </submittedName>
</protein>
<dbReference type="Pfam" id="PF04193">
    <property type="entry name" value="PQ-loop"/>
    <property type="match status" value="1"/>
</dbReference>
<dbReference type="InterPro" id="IPR006603">
    <property type="entry name" value="PQ-loop_rpt"/>
</dbReference>
<sequence>MTFLKILGYTAGFISMTSFIPQVYKTWKVKSAKDVSIQMFIIYSTSTFLWIVYGIKSDPVQYPICVPNTIVLFLSIAQVILKIKYDRAEKNAQK</sequence>
<keyword evidence="7" id="KW-1185">Reference proteome</keyword>
<keyword evidence="4 5" id="KW-0472">Membrane</keyword>
<proteinExistence type="predicted"/>
<reference evidence="7" key="1">
    <citation type="journal article" date="2008" name="Proc. Natl. Acad. Sci. U.S.A.">
        <title>Complete genome of the uncultured termite group 1 bacteria in a single host protist cell.</title>
        <authorList>
            <person name="Hongoh Y."/>
            <person name="Sharma V.K."/>
            <person name="Prakash T."/>
            <person name="Noda S."/>
            <person name="Taylor T.D."/>
            <person name="Kudo T."/>
            <person name="Sakaki Y."/>
            <person name="Toyoda A."/>
            <person name="Hattori M."/>
            <person name="Ohkuma M."/>
        </authorList>
    </citation>
    <scope>NUCLEOTIDE SEQUENCE [LARGE SCALE GENOMIC DNA]</scope>
    <source>
        <strain evidence="7">Rs-D17 genomovar Ri2008</strain>
    </source>
</reference>
<evidence type="ECO:0000256" key="2">
    <source>
        <dbReference type="ARBA" id="ARBA00022692"/>
    </source>
</evidence>
<dbReference type="EMBL" id="AP009510">
    <property type="protein sequence ID" value="BAG14095.1"/>
    <property type="molecule type" value="Genomic_DNA"/>
</dbReference>
<organism evidence="6 7">
    <name type="scientific">Endomicrobium trichonymphae</name>
    <dbReference type="NCBI Taxonomy" id="1408204"/>
    <lineage>
        <taxon>Bacteria</taxon>
        <taxon>Pseudomonadati</taxon>
        <taxon>Elusimicrobiota</taxon>
        <taxon>Endomicrobiia</taxon>
        <taxon>Endomicrobiales</taxon>
        <taxon>Endomicrobiaceae</taxon>
        <taxon>Candidatus Endomicrobiellum</taxon>
    </lineage>
</organism>
<dbReference type="KEGG" id="eti:RSTT_574"/>